<reference evidence="6 7" key="1">
    <citation type="submission" date="2016-07" db="EMBL/GenBank/DDBJ databases">
        <title>Complete genome sequence of the Lentzea guizhouensis DHS C013.</title>
        <authorList>
            <person name="Cao C."/>
        </authorList>
    </citation>
    <scope>NUCLEOTIDE SEQUENCE [LARGE SCALE GENOMIC DNA]</scope>
    <source>
        <strain evidence="6 7">DHS C013</strain>
    </source>
</reference>
<keyword evidence="4" id="KW-0804">Transcription</keyword>
<dbReference type="GO" id="GO:0003700">
    <property type="term" value="F:DNA-binding transcription factor activity"/>
    <property type="evidence" value="ECO:0007669"/>
    <property type="project" value="TreeGrafter"/>
</dbReference>
<evidence type="ECO:0000313" key="7">
    <source>
        <dbReference type="Proteomes" id="UP000093053"/>
    </source>
</evidence>
<protein>
    <recommendedName>
        <fullName evidence="5">Transcriptional regulator LacI/GalR-like sensor domain-containing protein</fullName>
    </recommendedName>
</protein>
<organism evidence="6 7">
    <name type="scientific">Lentzea guizhouensis</name>
    <dbReference type="NCBI Taxonomy" id="1586287"/>
    <lineage>
        <taxon>Bacteria</taxon>
        <taxon>Bacillati</taxon>
        <taxon>Actinomycetota</taxon>
        <taxon>Actinomycetes</taxon>
        <taxon>Pseudonocardiales</taxon>
        <taxon>Pseudonocardiaceae</taxon>
        <taxon>Lentzea</taxon>
    </lineage>
</organism>
<dbReference type="Gene3D" id="3.40.50.2300">
    <property type="match status" value="2"/>
</dbReference>
<dbReference type="STRING" id="1586287.BBK82_38085"/>
<dbReference type="SUPFAM" id="SSF53822">
    <property type="entry name" value="Periplasmic binding protein-like I"/>
    <property type="match status" value="1"/>
</dbReference>
<keyword evidence="2" id="KW-0805">Transcription regulation</keyword>
<keyword evidence="1" id="KW-0678">Repressor</keyword>
<gene>
    <name evidence="6" type="ORF">BBK82_38085</name>
</gene>
<evidence type="ECO:0000256" key="2">
    <source>
        <dbReference type="ARBA" id="ARBA00023015"/>
    </source>
</evidence>
<evidence type="ECO:0000313" key="6">
    <source>
        <dbReference type="EMBL" id="ANZ40936.1"/>
    </source>
</evidence>
<evidence type="ECO:0000259" key="5">
    <source>
        <dbReference type="Pfam" id="PF13377"/>
    </source>
</evidence>
<dbReference type="AlphaFoldDB" id="A0A1B2HT67"/>
<keyword evidence="7" id="KW-1185">Reference proteome</keyword>
<dbReference type="KEGG" id="led:BBK82_38085"/>
<evidence type="ECO:0000256" key="3">
    <source>
        <dbReference type="ARBA" id="ARBA00023125"/>
    </source>
</evidence>
<dbReference type="EMBL" id="CP016793">
    <property type="protein sequence ID" value="ANZ40936.1"/>
    <property type="molecule type" value="Genomic_DNA"/>
</dbReference>
<dbReference type="PANTHER" id="PTHR30146">
    <property type="entry name" value="LACI-RELATED TRANSCRIPTIONAL REPRESSOR"/>
    <property type="match status" value="1"/>
</dbReference>
<dbReference type="CDD" id="cd06267">
    <property type="entry name" value="PBP1_LacI_sugar_binding-like"/>
    <property type="match status" value="1"/>
</dbReference>
<dbReference type="InterPro" id="IPR028082">
    <property type="entry name" value="Peripla_BP_I"/>
</dbReference>
<evidence type="ECO:0000256" key="4">
    <source>
        <dbReference type="ARBA" id="ARBA00023163"/>
    </source>
</evidence>
<dbReference type="Pfam" id="PF13377">
    <property type="entry name" value="Peripla_BP_3"/>
    <property type="match status" value="1"/>
</dbReference>
<dbReference type="PANTHER" id="PTHR30146:SF148">
    <property type="entry name" value="HTH-TYPE TRANSCRIPTIONAL REPRESSOR PURR-RELATED"/>
    <property type="match status" value="1"/>
</dbReference>
<dbReference type="Proteomes" id="UP000093053">
    <property type="component" value="Chromosome"/>
</dbReference>
<name>A0A1B2HT67_9PSEU</name>
<proteinExistence type="predicted"/>
<keyword evidence="3" id="KW-0238">DNA-binding</keyword>
<accession>A0A1B2HT67</accession>
<sequence>MIGVLSRDTVPGESTPALAGIADEAHRIGSGLILCADFGFAGAEHLAMSGCVLLDQTVDEHDLTFLADHAIPFVSIGRRDCPGRLVPYVDIDYAAGVRGLVARVAELGHQRIVYLGLTHGAASVERQHGFRTAVTALGLYGVHVPAVWLNQLLSIGVTAVITEHPDDAVALIGAARRRGLSVPGHLSVLTLDTPEHDGLEITGMRVPRRETGCHAVQLLSSRSQSVPQELFACEFVAGATLAGPLVLQQRNGERHEI</sequence>
<feature type="domain" description="Transcriptional regulator LacI/GalR-like sensor" evidence="5">
    <location>
        <begin position="102"/>
        <end position="224"/>
    </location>
</feature>
<dbReference type="InterPro" id="IPR046335">
    <property type="entry name" value="LacI/GalR-like_sensor"/>
</dbReference>
<dbReference type="GO" id="GO:0000976">
    <property type="term" value="F:transcription cis-regulatory region binding"/>
    <property type="evidence" value="ECO:0007669"/>
    <property type="project" value="TreeGrafter"/>
</dbReference>
<evidence type="ECO:0000256" key="1">
    <source>
        <dbReference type="ARBA" id="ARBA00022491"/>
    </source>
</evidence>